<dbReference type="STRING" id="451379.A0A0N5AJ73"/>
<feature type="compositionally biased region" description="Basic residues" evidence="1">
    <location>
        <begin position="697"/>
        <end position="738"/>
    </location>
</feature>
<feature type="chain" id="PRO_5005893199" evidence="2">
    <location>
        <begin position="22"/>
        <end position="1311"/>
    </location>
</feature>
<dbReference type="WBParaSite" id="SMUV_0000449901-mRNA-1">
    <property type="protein sequence ID" value="SMUV_0000449901-mRNA-1"/>
    <property type="gene ID" value="SMUV_0000449901"/>
</dbReference>
<evidence type="ECO:0000313" key="5">
    <source>
        <dbReference type="WBParaSite" id="SMUV_0000449901-mRNA-1"/>
    </source>
</evidence>
<feature type="compositionally biased region" description="Basic and acidic residues" evidence="1">
    <location>
        <begin position="1120"/>
        <end position="1130"/>
    </location>
</feature>
<dbReference type="Proteomes" id="UP000046393">
    <property type="component" value="Unplaced"/>
</dbReference>
<dbReference type="InterPro" id="IPR011992">
    <property type="entry name" value="EF-hand-dom_pair"/>
</dbReference>
<feature type="compositionally biased region" description="Polar residues" evidence="1">
    <location>
        <begin position="927"/>
        <end position="936"/>
    </location>
</feature>
<dbReference type="Gene3D" id="1.10.238.10">
    <property type="entry name" value="EF-hand"/>
    <property type="match status" value="1"/>
</dbReference>
<feature type="compositionally biased region" description="Acidic residues" evidence="1">
    <location>
        <begin position="843"/>
        <end position="852"/>
    </location>
</feature>
<dbReference type="PROSITE" id="PS50222">
    <property type="entry name" value="EF_HAND_2"/>
    <property type="match status" value="1"/>
</dbReference>
<evidence type="ECO:0000313" key="4">
    <source>
        <dbReference type="Proteomes" id="UP000046393"/>
    </source>
</evidence>
<feature type="region of interest" description="Disordered" evidence="1">
    <location>
        <begin position="683"/>
        <end position="936"/>
    </location>
</feature>
<organism evidence="4 5">
    <name type="scientific">Syphacia muris</name>
    <dbReference type="NCBI Taxonomy" id="451379"/>
    <lineage>
        <taxon>Eukaryota</taxon>
        <taxon>Metazoa</taxon>
        <taxon>Ecdysozoa</taxon>
        <taxon>Nematoda</taxon>
        <taxon>Chromadorea</taxon>
        <taxon>Rhabditida</taxon>
        <taxon>Spirurina</taxon>
        <taxon>Oxyuridomorpha</taxon>
        <taxon>Oxyuroidea</taxon>
        <taxon>Oxyuridae</taxon>
        <taxon>Syphacia</taxon>
    </lineage>
</organism>
<sequence>MKVSSLRLLYLLSFLFLDASSLQNQDNNGKKLTEKLLLNDKAKEVWRDVIPNILTAELSDSLGRTDQVRSPQQWLQDYDVNLDSKLNSIEFTECAVTEYGLLQPVAKDIFTYVDTDNNQQLTLDELQMAKDVLENIAQKITSDLFDKYNKNGDDHLSKDEVQKLAKELYNINTVYNETPNLQLSLVSFAVTEMICNDLLHGTSFKVNRSGMITLLSNLQKEAAVDAMDKLSNGVIDPIEFVSLQNIMAVEEFTNNNIAASHPLTNKRPLKRVVRETNEEEPLMISLNPSDVKLNGDEDLMMDSEEEEKAEKQKKHQSKFENFLDLLKTTFNDVMESIEADKAAKNASSVGNTTAIPPLPTLPTLPKLPTLPTLPPLNLHLPFLNENDTSNSTNPMTLAEKLPLIKLPLPKRLFTGIPNANLEIATISPVVFDGDLAIPVSKPDSLKLIYTNKKHKSLDDRKNLNNKSSTSEESENENVLKKMPRILDEEDMKVVKEPNTAESAETSKVDGQTEITSEAGFKTMKNDKNYYSSLNKDKVENLVMENKPVKDADSANNQEALEILKEINDTLSTQETPKMKVIKTIYPYKDSDTHAIAEDDFSNDETSTKTAEVRFTRTVKNEDFKKSKQYDGYKVVNAIVVRDNIKKKPKTKKEDYDTGYTIIRKTYTYKEGLFGEPKNLKLIVDDNKEDVKETANKKTPKPKTTKSKAPKSKAPKSKAPKPKAPKSKAPKHAQKHNEHKLKIVEESAEEKRQNTEVENVTEAAKPTTAQTSSESTEKSGENIPHIEASSEEDDEIKSSVNDENEEPATAVAAPGDEMLENNDDLDTESNENEFDILPVSTLFETDDETEDQSSELPQTSEQQEATQTNSKESDTETETVEKSKKKVKKELKASTQKSKKSKNKAKDKLLKKKLESEEEEEDDFYEEPTTTTSQPVTENLEDFQNNYRNSFAKNISTILEALLKLAEKKIKSESYKITENGINTKIDDSANTGSLKGKFFDNNVANGDTKLKFNVLTASFSENEYLTPDEVEIMTKTDQLVKAISESNALKTGNKASANLTVANQGIKYIQEIEKKLNETGKQIVDGSANGTSKDLDKDASKTPDLKKNTKNMKTYMSKAKANDKVTESGEKPVASEGDHPLEYYLVSEKPSTTQTPDKNDDQGSGMSEVNENEGSGVTNSSSENSGTTKSPANSVDAKDEAPKVELFQEISLVGNGSTDVKEKAEANQTKETITAKKQLTTKNPSKEGELKTKSKESKTNSTLNHQQQANTTTTEAPAHSTLKTITEKDSEFSEIPSSAECQNEVDNVDVC</sequence>
<feature type="compositionally biased region" description="Polar residues" evidence="1">
    <location>
        <begin position="1295"/>
        <end position="1305"/>
    </location>
</feature>
<keyword evidence="4" id="KW-1185">Reference proteome</keyword>
<feature type="compositionally biased region" description="Acidic residues" evidence="1">
    <location>
        <begin position="915"/>
        <end position="925"/>
    </location>
</feature>
<feature type="compositionally biased region" description="Polar residues" evidence="1">
    <location>
        <begin position="1226"/>
        <end position="1243"/>
    </location>
</feature>
<keyword evidence="2" id="KW-0732">Signal</keyword>
<feature type="compositionally biased region" description="Basic and acidic residues" evidence="1">
    <location>
        <begin position="1244"/>
        <end position="1258"/>
    </location>
</feature>
<accession>A0A0N5AJ73</accession>
<feature type="compositionally biased region" description="Basic and acidic residues" evidence="1">
    <location>
        <begin position="683"/>
        <end position="695"/>
    </location>
</feature>
<feature type="compositionally biased region" description="Basic and acidic residues" evidence="1">
    <location>
        <begin position="739"/>
        <end position="754"/>
    </location>
</feature>
<protein>
    <submittedName>
        <fullName evidence="5">EF-hand domain-containing protein</fullName>
    </submittedName>
</protein>
<feature type="domain" description="EF-hand" evidence="3">
    <location>
        <begin position="136"/>
        <end position="171"/>
    </location>
</feature>
<name>A0A0N5AJ73_9BILA</name>
<feature type="compositionally biased region" description="Polar residues" evidence="1">
    <location>
        <begin position="1265"/>
        <end position="1275"/>
    </location>
</feature>
<feature type="compositionally biased region" description="Polar residues" evidence="1">
    <location>
        <begin position="1149"/>
        <end position="1193"/>
    </location>
</feature>
<evidence type="ECO:0000259" key="3">
    <source>
        <dbReference type="PROSITE" id="PS50222"/>
    </source>
</evidence>
<feature type="region of interest" description="Disordered" evidence="1">
    <location>
        <begin position="456"/>
        <end position="489"/>
    </location>
</feature>
<feature type="compositionally biased region" description="Basic and acidic residues" evidence="1">
    <location>
        <begin position="903"/>
        <end position="914"/>
    </location>
</feature>
<proteinExistence type="predicted"/>
<evidence type="ECO:0000256" key="1">
    <source>
        <dbReference type="SAM" id="MobiDB-lite"/>
    </source>
</evidence>
<feature type="compositionally biased region" description="Basic and acidic residues" evidence="1">
    <location>
        <begin position="1093"/>
        <end position="1107"/>
    </location>
</feature>
<evidence type="ECO:0000256" key="2">
    <source>
        <dbReference type="SAM" id="SignalP"/>
    </source>
</evidence>
<feature type="signal peptide" evidence="2">
    <location>
        <begin position="1"/>
        <end position="21"/>
    </location>
</feature>
<feature type="region of interest" description="Disordered" evidence="1">
    <location>
        <begin position="1083"/>
        <end position="1311"/>
    </location>
</feature>
<dbReference type="SUPFAM" id="SSF47473">
    <property type="entry name" value="EF-hand"/>
    <property type="match status" value="1"/>
</dbReference>
<reference evidence="5" key="1">
    <citation type="submission" date="2017-02" db="UniProtKB">
        <authorList>
            <consortium name="WormBaseParasite"/>
        </authorList>
    </citation>
    <scope>IDENTIFICATION</scope>
</reference>
<dbReference type="GO" id="GO:0005509">
    <property type="term" value="F:calcium ion binding"/>
    <property type="evidence" value="ECO:0007669"/>
    <property type="project" value="InterPro"/>
</dbReference>
<feature type="compositionally biased region" description="Basic and acidic residues" evidence="1">
    <location>
        <begin position="870"/>
        <end position="881"/>
    </location>
</feature>
<feature type="compositionally biased region" description="Acidic residues" evidence="1">
    <location>
        <begin position="816"/>
        <end position="833"/>
    </location>
</feature>
<feature type="compositionally biased region" description="Polar residues" evidence="1">
    <location>
        <begin position="853"/>
        <end position="868"/>
    </location>
</feature>
<dbReference type="InterPro" id="IPR002048">
    <property type="entry name" value="EF_hand_dom"/>
</dbReference>